<evidence type="ECO:0000259" key="13">
    <source>
        <dbReference type="Pfam" id="PF08345"/>
    </source>
</evidence>
<keyword evidence="15" id="KW-1185">Reference proteome</keyword>
<comment type="caution">
    <text evidence="14">The sequence shown here is derived from an EMBL/GenBank/DDBJ whole genome shotgun (WGS) entry which is preliminary data.</text>
</comment>
<dbReference type="PIRSF" id="PIRSF004862">
    <property type="entry name" value="FliF"/>
    <property type="match status" value="1"/>
</dbReference>
<keyword evidence="14" id="KW-0966">Cell projection</keyword>
<dbReference type="Proteomes" id="UP001444625">
    <property type="component" value="Unassembled WGS sequence"/>
</dbReference>
<dbReference type="Pfam" id="PF01514">
    <property type="entry name" value="YscJ_FliF"/>
    <property type="match status" value="1"/>
</dbReference>
<evidence type="ECO:0000256" key="5">
    <source>
        <dbReference type="ARBA" id="ARBA00022692"/>
    </source>
</evidence>
<feature type="transmembrane region" description="Helical" evidence="11">
    <location>
        <begin position="25"/>
        <end position="45"/>
    </location>
</feature>
<evidence type="ECO:0000256" key="8">
    <source>
        <dbReference type="ARBA" id="ARBA00023143"/>
    </source>
</evidence>
<keyword evidence="8 9" id="KW-0975">Bacterial flagellum</keyword>
<dbReference type="PANTHER" id="PTHR30046:SF0">
    <property type="entry name" value="FLAGELLAR M-RING PROTEIN"/>
    <property type="match status" value="1"/>
</dbReference>
<evidence type="ECO:0000256" key="4">
    <source>
        <dbReference type="ARBA" id="ARBA00022475"/>
    </source>
</evidence>
<gene>
    <name evidence="14" type="primary">fliF</name>
    <name evidence="14" type="ORF">ABC228_04570</name>
</gene>
<dbReference type="InterPro" id="IPR006182">
    <property type="entry name" value="FliF_N_dom"/>
</dbReference>
<proteinExistence type="inferred from homology"/>
<keyword evidence="14" id="KW-0282">Flagellum</keyword>
<dbReference type="InterPro" id="IPR045851">
    <property type="entry name" value="AMP-bd_C_sf"/>
</dbReference>
<evidence type="ECO:0000256" key="7">
    <source>
        <dbReference type="ARBA" id="ARBA00023136"/>
    </source>
</evidence>
<evidence type="ECO:0000256" key="1">
    <source>
        <dbReference type="ARBA" id="ARBA00004117"/>
    </source>
</evidence>
<reference evidence="14 15" key="1">
    <citation type="submission" date="2024-05" db="EMBL/GenBank/DDBJ databases">
        <authorList>
            <person name="Haq I."/>
            <person name="Ullah Z."/>
            <person name="Ahmad R."/>
            <person name="Li M."/>
            <person name="Tong Y."/>
        </authorList>
    </citation>
    <scope>NUCLEOTIDE SEQUENCE [LARGE SCALE GENOMIC DNA]</scope>
    <source>
        <strain evidence="14 15">16A2E</strain>
    </source>
</reference>
<dbReference type="PANTHER" id="PTHR30046">
    <property type="entry name" value="FLAGELLAR M-RING PROTEIN"/>
    <property type="match status" value="1"/>
</dbReference>
<protein>
    <recommendedName>
        <fullName evidence="9">Flagellar M-ring protein</fullName>
    </recommendedName>
</protein>
<evidence type="ECO:0000256" key="6">
    <source>
        <dbReference type="ARBA" id="ARBA00022989"/>
    </source>
</evidence>
<sequence length="533" mass="58885">MNEKIMKFNDKAKTFWSKRSKSQKGLLIGSIVAVIVLIAAISLFATRSNYVPLYNNLSLQEVGQIKSELDARGVPYELQGNGTTILVPKEQADALLVDLAGQGIPNSGNIDYSFFSENSSWGITDNEFNIMKLDAMQTELANLIKGIDGINDAQVMINMPDDPVFVSETTKPASASIVLETAPGYQFEGNQVNALYQLVSKAVPNLNPENISIMNQYFEYFDQNTQNTAAGYQDAYTYQQTVKKDIERDIQRRVQQMLGTMVGLDNVIVSVTSDIDFTQENRVEEIVEPADPESMEGLPVSIETITETYTGDGAQAGGVVGTGEEDITNYQGADEAGDGEYEYIKETINNEFNRIHKEIAESPYKIRDLGIQVAVDSVKSRDGDEVEYLSEQDMGVVQEGITSILNSIITTSVDGAYGEIAPEEKTSIVFQEFSGSSILQEDPGFKIPLWMYIVGGALLLIIIVLIILLIARKPKSATTYEDSAVTSEPIDKLPDLDSTEETESIQRKKQLEKMAQEKPEDFAKLLRGWIGEE</sequence>
<keyword evidence="6 11" id="KW-1133">Transmembrane helix</keyword>
<name>A0ABU9XHX8_9BACI</name>
<evidence type="ECO:0000313" key="14">
    <source>
        <dbReference type="EMBL" id="MEN2766452.1"/>
    </source>
</evidence>
<comment type="subcellular location">
    <subcellularLocation>
        <location evidence="1 9">Bacterial flagellum basal body</location>
    </subcellularLocation>
    <subcellularLocation>
        <location evidence="2">Cell membrane</location>
        <topology evidence="2">Multi-pass membrane protein</topology>
    </subcellularLocation>
</comment>
<dbReference type="EMBL" id="JBDIML010000001">
    <property type="protein sequence ID" value="MEN2766452.1"/>
    <property type="molecule type" value="Genomic_DNA"/>
</dbReference>
<dbReference type="PRINTS" id="PR01009">
    <property type="entry name" value="FLGMRINGFLIF"/>
</dbReference>
<evidence type="ECO:0000256" key="10">
    <source>
        <dbReference type="SAM" id="MobiDB-lite"/>
    </source>
</evidence>
<evidence type="ECO:0000256" key="2">
    <source>
        <dbReference type="ARBA" id="ARBA00004651"/>
    </source>
</evidence>
<dbReference type="Gene3D" id="3.30.300.30">
    <property type="match status" value="1"/>
</dbReference>
<evidence type="ECO:0000256" key="11">
    <source>
        <dbReference type="SAM" id="Phobius"/>
    </source>
</evidence>
<feature type="domain" description="Flagellar M-ring C-terminal" evidence="13">
    <location>
        <begin position="258"/>
        <end position="398"/>
    </location>
</feature>
<dbReference type="Pfam" id="PF08345">
    <property type="entry name" value="YscJ_FliF_C"/>
    <property type="match status" value="1"/>
</dbReference>
<feature type="compositionally biased region" description="Basic and acidic residues" evidence="10">
    <location>
        <begin position="504"/>
        <end position="516"/>
    </location>
</feature>
<keyword evidence="4" id="KW-1003">Cell membrane</keyword>
<feature type="domain" description="Flagellar M-ring N-terminal" evidence="12">
    <location>
        <begin position="46"/>
        <end position="221"/>
    </location>
</feature>
<comment type="function">
    <text evidence="9">The M ring may be actively involved in energy transduction.</text>
</comment>
<evidence type="ECO:0000313" key="15">
    <source>
        <dbReference type="Proteomes" id="UP001444625"/>
    </source>
</evidence>
<keyword evidence="7 11" id="KW-0472">Membrane</keyword>
<keyword evidence="14" id="KW-0969">Cilium</keyword>
<feature type="region of interest" description="Disordered" evidence="10">
    <location>
        <begin position="481"/>
        <end position="516"/>
    </location>
</feature>
<keyword evidence="5 11" id="KW-0812">Transmembrane</keyword>
<dbReference type="InterPro" id="IPR000067">
    <property type="entry name" value="FlgMring_FliF"/>
</dbReference>
<feature type="transmembrane region" description="Helical" evidence="11">
    <location>
        <begin position="449"/>
        <end position="471"/>
    </location>
</feature>
<comment type="similarity">
    <text evidence="3 9">Belongs to the FliF family.</text>
</comment>
<dbReference type="NCBIfam" id="TIGR00206">
    <property type="entry name" value="fliF"/>
    <property type="match status" value="1"/>
</dbReference>
<evidence type="ECO:0000259" key="12">
    <source>
        <dbReference type="Pfam" id="PF01514"/>
    </source>
</evidence>
<evidence type="ECO:0000256" key="3">
    <source>
        <dbReference type="ARBA" id="ARBA00007971"/>
    </source>
</evidence>
<dbReference type="RefSeq" id="WP_345823900.1">
    <property type="nucleotide sequence ID" value="NZ_JBDIML010000001.1"/>
</dbReference>
<organism evidence="14 15">
    <name type="scientific">Ornithinibacillus xuwenensis</name>
    <dbReference type="NCBI Taxonomy" id="3144668"/>
    <lineage>
        <taxon>Bacteria</taxon>
        <taxon>Bacillati</taxon>
        <taxon>Bacillota</taxon>
        <taxon>Bacilli</taxon>
        <taxon>Bacillales</taxon>
        <taxon>Bacillaceae</taxon>
        <taxon>Ornithinibacillus</taxon>
    </lineage>
</organism>
<dbReference type="InterPro" id="IPR043427">
    <property type="entry name" value="YscJ/FliF"/>
</dbReference>
<accession>A0ABU9XHX8</accession>
<dbReference type="InterPro" id="IPR013556">
    <property type="entry name" value="Flag_M-ring_C"/>
</dbReference>
<evidence type="ECO:0000256" key="9">
    <source>
        <dbReference type="PIRNR" id="PIRNR004862"/>
    </source>
</evidence>